<sequence>MRQTIIILTIILFGCSTRQEQKDDSTSTDTPRQMNEPKQKFITTETNKCEQVNLSTQFDLSIDFKRYSDTIEKQDSCYLTVYIKDKKTKLTIDSFSISSLFYYSFMFLSCDSMTSFTTKFNVEREIVDNYYGDIVVADLNFDGYDDIAVINEGGGNGGPLYSYYTQATDKKFILDKFLTDSVVFFPSKINSKSKTLTTYVHAGVCGLGEHIYNLDKKTNIWTEKSHRIINICEE</sequence>
<dbReference type="InterPro" id="IPR058087">
    <property type="entry name" value="XAC2610_dom"/>
</dbReference>
<name>F2IG95_FLUTR</name>
<gene>
    <name evidence="1" type="ordered locus">Fluta_3794</name>
</gene>
<proteinExistence type="predicted"/>
<accession>F2IG95</accession>
<keyword evidence="2" id="KW-1185">Reference proteome</keyword>
<dbReference type="OrthoDB" id="956454at2"/>
<dbReference type="InterPro" id="IPR028994">
    <property type="entry name" value="Integrin_alpha_N"/>
</dbReference>
<protein>
    <submittedName>
        <fullName evidence="1">FG-GAP repeat protein</fullName>
    </submittedName>
</protein>
<reference evidence="1 2" key="1">
    <citation type="journal article" date="2011" name="Stand. Genomic Sci.">
        <title>Complete genome sequence of the gliding freshwater bacterium Fluviicola taffensis type strain (RW262).</title>
        <authorList>
            <person name="Woyke T."/>
            <person name="Chertkov O."/>
            <person name="Lapidus A."/>
            <person name="Nolan M."/>
            <person name="Lucas S."/>
            <person name="Del Rio T.G."/>
            <person name="Tice H."/>
            <person name="Cheng J.F."/>
            <person name="Tapia R."/>
            <person name="Han C."/>
            <person name="Goodwin L."/>
            <person name="Pitluck S."/>
            <person name="Liolios K."/>
            <person name="Pagani I."/>
            <person name="Ivanova N."/>
            <person name="Huntemann M."/>
            <person name="Mavromatis K."/>
            <person name="Mikhailova N."/>
            <person name="Pati A."/>
            <person name="Chen A."/>
            <person name="Palaniappan K."/>
            <person name="Land M."/>
            <person name="Hauser L."/>
            <person name="Brambilla E.M."/>
            <person name="Rohde M."/>
            <person name="Mwirichia R."/>
            <person name="Sikorski J."/>
            <person name="Tindall B.J."/>
            <person name="Goker M."/>
            <person name="Bristow J."/>
            <person name="Eisen J.A."/>
            <person name="Markowitz V."/>
            <person name="Hugenholtz P."/>
            <person name="Klenk H.P."/>
            <person name="Kyrpides N.C."/>
        </authorList>
    </citation>
    <scope>NUCLEOTIDE SEQUENCE [LARGE SCALE GENOMIC DNA]</scope>
    <source>
        <strain evidence="2">DSM 16823 / RW262 / RW262</strain>
    </source>
</reference>
<evidence type="ECO:0000313" key="1">
    <source>
        <dbReference type="EMBL" id="AEA45761.1"/>
    </source>
</evidence>
<dbReference type="KEGG" id="fte:Fluta_3794"/>
<organism evidence="1 2">
    <name type="scientific">Fluviicola taffensis (strain DSM 16823 / NCIMB 13979 / RW262)</name>
    <dbReference type="NCBI Taxonomy" id="755732"/>
    <lineage>
        <taxon>Bacteria</taxon>
        <taxon>Pseudomonadati</taxon>
        <taxon>Bacteroidota</taxon>
        <taxon>Flavobacteriia</taxon>
        <taxon>Flavobacteriales</taxon>
        <taxon>Crocinitomicaceae</taxon>
        <taxon>Fluviicola</taxon>
    </lineage>
</organism>
<dbReference type="eggNOG" id="ENOG5033M13">
    <property type="taxonomic scope" value="Bacteria"/>
</dbReference>
<dbReference type="EMBL" id="CP002542">
    <property type="protein sequence ID" value="AEA45761.1"/>
    <property type="molecule type" value="Genomic_DNA"/>
</dbReference>
<dbReference type="AlphaFoldDB" id="F2IG95"/>
<evidence type="ECO:0000313" key="2">
    <source>
        <dbReference type="Proteomes" id="UP000007463"/>
    </source>
</evidence>
<reference evidence="2" key="2">
    <citation type="submission" date="2011-02" db="EMBL/GenBank/DDBJ databases">
        <title>The complete genome of Fluviicola taffensis DSM 16823.</title>
        <authorList>
            <consortium name="US DOE Joint Genome Institute (JGI-PGF)"/>
            <person name="Lucas S."/>
            <person name="Copeland A."/>
            <person name="Lapidus A."/>
            <person name="Bruce D."/>
            <person name="Goodwin L."/>
            <person name="Pitluck S."/>
            <person name="Kyrpides N."/>
            <person name="Mavromatis K."/>
            <person name="Ivanova N."/>
            <person name="Mikhailova N."/>
            <person name="Pagani I."/>
            <person name="Chertkov O."/>
            <person name="Detter J.C."/>
            <person name="Han C."/>
            <person name="Tapia R."/>
            <person name="Land M."/>
            <person name="Hauser L."/>
            <person name="Markowitz V."/>
            <person name="Cheng J.-F."/>
            <person name="Hugenholtz P."/>
            <person name="Woyke T."/>
            <person name="Wu D."/>
            <person name="Tindall B."/>
            <person name="Pomrenke H.G."/>
            <person name="Brambilla E."/>
            <person name="Klenk H.-P."/>
            <person name="Eisen J.A."/>
        </authorList>
    </citation>
    <scope>NUCLEOTIDE SEQUENCE [LARGE SCALE GENOMIC DNA]</scope>
    <source>
        <strain evidence="2">DSM 16823 / RW262 / RW262</strain>
    </source>
</reference>
<dbReference type="RefSeq" id="WP_013688519.1">
    <property type="nucleotide sequence ID" value="NC_015321.1"/>
</dbReference>
<dbReference type="HOGENOM" id="CLU_1183637_0_0_10"/>
<dbReference type="NCBIfam" id="NF047539">
    <property type="entry name" value="XAC2610_fam"/>
    <property type="match status" value="1"/>
</dbReference>
<dbReference type="Proteomes" id="UP000007463">
    <property type="component" value="Chromosome"/>
</dbReference>
<dbReference type="SUPFAM" id="SSF69318">
    <property type="entry name" value="Integrin alpha N-terminal domain"/>
    <property type="match status" value="1"/>
</dbReference>
<dbReference type="STRING" id="755732.Fluta_3794"/>
<dbReference type="PROSITE" id="PS51257">
    <property type="entry name" value="PROKAR_LIPOPROTEIN"/>
    <property type="match status" value="1"/>
</dbReference>